<organism evidence="2 3">
    <name type="scientific">Dimorphilus gyrociliatus</name>
    <dbReference type="NCBI Taxonomy" id="2664684"/>
    <lineage>
        <taxon>Eukaryota</taxon>
        <taxon>Metazoa</taxon>
        <taxon>Spiralia</taxon>
        <taxon>Lophotrochozoa</taxon>
        <taxon>Annelida</taxon>
        <taxon>Polychaeta</taxon>
        <taxon>Polychaeta incertae sedis</taxon>
        <taxon>Dinophilidae</taxon>
        <taxon>Dimorphilus</taxon>
    </lineage>
</organism>
<feature type="compositionally biased region" description="Acidic residues" evidence="1">
    <location>
        <begin position="179"/>
        <end position="202"/>
    </location>
</feature>
<feature type="region of interest" description="Disordered" evidence="1">
    <location>
        <begin position="1"/>
        <end position="36"/>
    </location>
</feature>
<feature type="compositionally biased region" description="Polar residues" evidence="1">
    <location>
        <begin position="58"/>
        <end position="76"/>
    </location>
</feature>
<feature type="region of interest" description="Disordered" evidence="1">
    <location>
        <begin position="176"/>
        <end position="260"/>
    </location>
</feature>
<feature type="compositionally biased region" description="Basic residues" evidence="1">
    <location>
        <begin position="225"/>
        <end position="260"/>
    </location>
</feature>
<comment type="caution">
    <text evidence="2">The sequence shown here is derived from an EMBL/GenBank/DDBJ whole genome shotgun (WGS) entry which is preliminary data.</text>
</comment>
<sequence>MGNSKSSLVKKLGFKSQSNRNSELDVTEAEKQRRDGVKARAMALNRVVSHYFGRKSSTEQVNPGANNSQAESTENVETTEDTSYIIKMKDRQIDYLTNQIHKMLTKMEGTELDINELRIISDEVDLFNKDDFERLQQLDMVENLEREAQRQRRERLELQEKLEKVHLQNMRDRIREMTIEEVDENEEDEDEMEEVKEEEESIDVERTKSKGKKNSKENRKDRKKAEKRKKNRKRKDIKIEKKQKKSLKLRGKKREKRKKLGKEVCNRENIENDSYYIDYDEVEYYKDQESYDWIVTSNEKSSNLNHMLNLDKTKNEIDEGEFNGIFTAIRVLAVDTNEMRNETSIESSNVSFSSESEKKRTERTNFKSYEEYSEEDRVGLAIAMPYLEITEEDTVGVTVSGSPQRELEEKNLTNFTEIDNESFDEGSVKMALAIPHYEYYHECEDGACDRSFQQKLPEKFDNESDGEIYYMETSDTESESECESAESHQYDTIDESDEDIKMAMLDGKIKALGIPILGDDPELNMNRKHRNGDFGKFNRLNDLVNEARRQLHRNLQKDSDDESLFG</sequence>
<dbReference type="EMBL" id="CAJFCJ010000026">
    <property type="protein sequence ID" value="CAD5125328.1"/>
    <property type="molecule type" value="Genomic_DNA"/>
</dbReference>
<feature type="compositionally biased region" description="Basic and acidic residues" evidence="1">
    <location>
        <begin position="203"/>
        <end position="224"/>
    </location>
</feature>
<evidence type="ECO:0000256" key="1">
    <source>
        <dbReference type="SAM" id="MobiDB-lite"/>
    </source>
</evidence>
<evidence type="ECO:0000313" key="2">
    <source>
        <dbReference type="EMBL" id="CAD5125328.1"/>
    </source>
</evidence>
<dbReference type="AlphaFoldDB" id="A0A7I8WB33"/>
<accession>A0A7I8WB33</accession>
<proteinExistence type="predicted"/>
<name>A0A7I8WB33_9ANNE</name>
<protein>
    <submittedName>
        <fullName evidence="2">DgyrCDS13567</fullName>
    </submittedName>
</protein>
<dbReference type="Proteomes" id="UP000549394">
    <property type="component" value="Unassembled WGS sequence"/>
</dbReference>
<keyword evidence="3" id="KW-1185">Reference proteome</keyword>
<evidence type="ECO:0000313" key="3">
    <source>
        <dbReference type="Proteomes" id="UP000549394"/>
    </source>
</evidence>
<gene>
    <name evidence="2" type="ORF">DGYR_LOCUS12716</name>
</gene>
<reference evidence="2 3" key="1">
    <citation type="submission" date="2020-08" db="EMBL/GenBank/DDBJ databases">
        <authorList>
            <person name="Hejnol A."/>
        </authorList>
    </citation>
    <scope>NUCLEOTIDE SEQUENCE [LARGE SCALE GENOMIC DNA]</scope>
</reference>
<feature type="region of interest" description="Disordered" evidence="1">
    <location>
        <begin position="54"/>
        <end position="78"/>
    </location>
</feature>